<feature type="region of interest" description="Disordered" evidence="1">
    <location>
        <begin position="410"/>
        <end position="459"/>
    </location>
</feature>
<dbReference type="InterPro" id="IPR001680">
    <property type="entry name" value="WD40_rpt"/>
</dbReference>
<dbReference type="SUPFAM" id="SSF50978">
    <property type="entry name" value="WD40 repeat-like"/>
    <property type="match status" value="1"/>
</dbReference>
<dbReference type="Proteomes" id="UP000183832">
    <property type="component" value="Unassembled WGS sequence"/>
</dbReference>
<dbReference type="OrthoDB" id="1602884at2759"/>
<proteinExistence type="predicted"/>
<feature type="compositionally biased region" description="Basic residues" evidence="1">
    <location>
        <begin position="428"/>
        <end position="440"/>
    </location>
</feature>
<sequence length="618" mass="70170">MQVLSVTNHKTHLHTSESDLSIVCSKDPQIPQFSSDAAVFKSSAASKCFVQIHKSELTEVWRLKRIDGIETFDRIRKTKTDGVQSVCCSKNKEGHPEYAIGYNTGQIKVIELNEKNNIIATFKPEPNNKASVISVDFSSCGGFLSSVYENGHVSIFGLQTKVKTANFRPDKETIIARFHPGRRLPLAMASFTGAVMIYDIASRSSVYEQRHAHRAPCSDIAMCEDAPNWLFSCGYDSKINIFDTRTKKIGQQIHLNCGLCTMSVPKCGSLFVVGNLKGDVITFDVRHLTRSLSKKNVGTEPVTRVHFMSLSGDSSGEYSRLANMESIETLDLSEVPGIENDVTMEIEELSKFRKGQISDLNMSCSSRVSLFRAEDEESYRESVGRRESDLFGRRMENVLKDLSFKDYEDCTETESPKTVSDESNVNQKRGKSSAPKRRSSHLPSPLHLIREESDKENTTEMLKSPAVFNELKFSSTPETVKKVVKDPIEVIDLDTFDSPVAIESNKKKPEGSAKASRPSTYQNERLNFKKELEEFEKRIHEKMKFELQMLDFDINGRHVESMFHITNQRAQLQNRIDMIENCMGILMNEDFKIQRIMEVEAENRELRKRLDDVLKQFK</sequence>
<dbReference type="InterPro" id="IPR036322">
    <property type="entry name" value="WD40_repeat_dom_sf"/>
</dbReference>
<organism evidence="2 3">
    <name type="scientific">Clunio marinus</name>
    <dbReference type="NCBI Taxonomy" id="568069"/>
    <lineage>
        <taxon>Eukaryota</taxon>
        <taxon>Metazoa</taxon>
        <taxon>Ecdysozoa</taxon>
        <taxon>Arthropoda</taxon>
        <taxon>Hexapoda</taxon>
        <taxon>Insecta</taxon>
        <taxon>Pterygota</taxon>
        <taxon>Neoptera</taxon>
        <taxon>Endopterygota</taxon>
        <taxon>Diptera</taxon>
        <taxon>Nematocera</taxon>
        <taxon>Chironomoidea</taxon>
        <taxon>Chironomidae</taxon>
        <taxon>Clunio</taxon>
    </lineage>
</organism>
<dbReference type="Gene3D" id="2.130.10.10">
    <property type="entry name" value="YVTN repeat-like/Quinoprotein amine dehydrogenase"/>
    <property type="match status" value="2"/>
</dbReference>
<evidence type="ECO:0000313" key="2">
    <source>
        <dbReference type="EMBL" id="CRK93445.1"/>
    </source>
</evidence>
<feature type="compositionally biased region" description="Polar residues" evidence="1">
    <location>
        <begin position="416"/>
        <end position="427"/>
    </location>
</feature>
<dbReference type="GO" id="GO:0043015">
    <property type="term" value="F:gamma-tubulin binding"/>
    <property type="evidence" value="ECO:0007669"/>
    <property type="project" value="TreeGrafter"/>
</dbReference>
<dbReference type="GO" id="GO:0000922">
    <property type="term" value="C:spindle pole"/>
    <property type="evidence" value="ECO:0007669"/>
    <property type="project" value="TreeGrafter"/>
</dbReference>
<dbReference type="GO" id="GO:0005814">
    <property type="term" value="C:centriole"/>
    <property type="evidence" value="ECO:0007669"/>
    <property type="project" value="TreeGrafter"/>
</dbReference>
<dbReference type="EMBL" id="CVRI01000037">
    <property type="protein sequence ID" value="CRK93445.1"/>
    <property type="molecule type" value="Genomic_DNA"/>
</dbReference>
<gene>
    <name evidence="2" type="ORF">CLUMA_CG006981</name>
</gene>
<dbReference type="GO" id="GO:0007020">
    <property type="term" value="P:microtubule nucleation"/>
    <property type="evidence" value="ECO:0007669"/>
    <property type="project" value="TreeGrafter"/>
</dbReference>
<feature type="region of interest" description="Disordered" evidence="1">
    <location>
        <begin position="502"/>
        <end position="522"/>
    </location>
</feature>
<dbReference type="PANTHER" id="PTHR44414:SF1">
    <property type="entry name" value="PROTEIN NEDD1"/>
    <property type="match status" value="1"/>
</dbReference>
<keyword evidence="3" id="KW-1185">Reference proteome</keyword>
<protein>
    <submittedName>
        <fullName evidence="2">CLUMA_CG006981, isoform A</fullName>
    </submittedName>
</protein>
<dbReference type="STRING" id="568069.A0A1J1HZJ6"/>
<accession>A0A1J1HZJ6</accession>
<dbReference type="AlphaFoldDB" id="A0A1J1HZJ6"/>
<dbReference type="GO" id="GO:0036064">
    <property type="term" value="C:ciliary basal body"/>
    <property type="evidence" value="ECO:0007669"/>
    <property type="project" value="TreeGrafter"/>
</dbReference>
<dbReference type="GO" id="GO:0000278">
    <property type="term" value="P:mitotic cell cycle"/>
    <property type="evidence" value="ECO:0007669"/>
    <property type="project" value="TreeGrafter"/>
</dbReference>
<dbReference type="GO" id="GO:0005813">
    <property type="term" value="C:centrosome"/>
    <property type="evidence" value="ECO:0007669"/>
    <property type="project" value="TreeGrafter"/>
</dbReference>
<reference evidence="2 3" key="1">
    <citation type="submission" date="2015-04" db="EMBL/GenBank/DDBJ databases">
        <authorList>
            <person name="Syromyatnikov M.Y."/>
            <person name="Popov V.N."/>
        </authorList>
    </citation>
    <scope>NUCLEOTIDE SEQUENCE [LARGE SCALE GENOMIC DNA]</scope>
</reference>
<dbReference type="InterPro" id="IPR015943">
    <property type="entry name" value="WD40/YVTN_repeat-like_dom_sf"/>
</dbReference>
<name>A0A1J1HZJ6_9DIPT</name>
<dbReference type="GO" id="GO:0005737">
    <property type="term" value="C:cytoplasm"/>
    <property type="evidence" value="ECO:0007669"/>
    <property type="project" value="TreeGrafter"/>
</dbReference>
<dbReference type="InterPro" id="IPR052818">
    <property type="entry name" value="NEDD1_Spindle_Assembly"/>
</dbReference>
<dbReference type="PANTHER" id="PTHR44414">
    <property type="entry name" value="PROTEIN NEDD1"/>
    <property type="match status" value="1"/>
</dbReference>
<evidence type="ECO:0000313" key="3">
    <source>
        <dbReference type="Proteomes" id="UP000183832"/>
    </source>
</evidence>
<feature type="compositionally biased region" description="Basic and acidic residues" evidence="1">
    <location>
        <begin position="448"/>
        <end position="458"/>
    </location>
</feature>
<evidence type="ECO:0000256" key="1">
    <source>
        <dbReference type="SAM" id="MobiDB-lite"/>
    </source>
</evidence>
<dbReference type="SMART" id="SM00320">
    <property type="entry name" value="WD40"/>
    <property type="match status" value="2"/>
</dbReference>